<keyword evidence="2" id="KW-1133">Transmembrane helix</keyword>
<evidence type="ECO:0000256" key="2">
    <source>
        <dbReference type="SAM" id="Phobius"/>
    </source>
</evidence>
<feature type="signal peptide" evidence="3">
    <location>
        <begin position="1"/>
        <end position="20"/>
    </location>
</feature>
<name>A0A0G4FSJ5_9ALVE</name>
<feature type="compositionally biased region" description="Polar residues" evidence="1">
    <location>
        <begin position="1490"/>
        <end position="1508"/>
    </location>
</feature>
<feature type="transmembrane region" description="Helical" evidence="2">
    <location>
        <begin position="427"/>
        <end position="445"/>
    </location>
</feature>
<feature type="transmembrane region" description="Helical" evidence="2">
    <location>
        <begin position="507"/>
        <end position="535"/>
    </location>
</feature>
<reference evidence="4" key="1">
    <citation type="submission" date="2014-11" db="EMBL/GenBank/DDBJ databases">
        <authorList>
            <person name="Otto D Thomas"/>
            <person name="Naeem Raeece"/>
        </authorList>
    </citation>
    <scope>NUCLEOTIDE SEQUENCE</scope>
</reference>
<sequence length="1508" mass="161060">MWSLFAFFGLLLLAPLGVRGAEEIALKGITISPGGSPPFKFDPEKEEQVYTVILKGPQPAVNVHARFDSKKFSELGYRVKVKSGVDGSITSIPMISDAPPPVSVPLGTDGHGEAEIMIFDKAGELQKKYQLNLDGSAGIPTNTYLQSLKVKDPNGEDLPLSHTLNTGSQIYIVELTPEMNEVTLFPSCFANKKLYIENNESGEFEELDEGVATRGFTVTQDGVFEKWTTLKCSLTGEGEEADDAAGENAKEYIIHTVIHDPSLPPPKIMVSGTSKECLFDSDNGYMCEEREIAKGTIILEAFAASHAKIKLQSRGYSKPLPPIGTPLTVNIEGEGKDGQGAFVVSLQRGPEDIRTYPINLRKAEPLGSIFQPLTPQTPLTIPMIIGYSVFGFLALAVLLVLCTYGLSEMFGGLGGSVAKGAKEGASNLLSLAQLGTFVSDTVYVGQGTTVLSEYVFPLRIVTGFLPASKTFLQGAADFVQPEVVAEVAGRRLQELTMGSGLLTEDNAVGGLIVCFLLFVACVIVHLLALLVHLLINQSSRDRYNDGVSVGYPFTRPHRMKFGVWAIRCLSFLALPSVTASALLVSSPTVTTFWMVMAYITLITQVLVVSGCTAVLTSVLKKKRAVYVVPAEAWAAEMTGASLWRAQHSQANRYRQLPGESEDEMGGKPDMMDLPGIWTDRYCDQLATIPVATPYLFCADTEGFVGTGEDQAGEEGTDCEACYQAWCETPAWNSVVGRIRFTEVAPLEGVVDPDGEDEEYEEDRLEKSGYLMAVPSQVKEVTMVTCRAPIAFWGCAGHASASNVAGVLQTSWLDLLLTPESLARLYKVMGGTAEVTRVVDPKQKGPTYGDQMEDLEVGSQATDELVGPGEDGDDEDVQVATRDAFGRAIIQKQRRGGLTQDESVAFLKINVNTQQLQGPLTSGQLSLFFDGMRNPYGRVGSWVARILLGLVVGLLCGPPAAASGIAAGVTGLSLIIAMMCGLFALTLMYKPCVRPMDNLMILVACGTVGLGTLFALIYRVVPSSEALVIVAGVIFMIGCICLAIEAVFSAIAITFAQWCPLVAAGTSVQHRKQWSQLGYGDVKIGALPQEVEVQIAGGENDTEQMNADRRQTLIQPIGFSRKPLHRGSDDDTDWVIYCKGVARCPVAEMEIEPIIAWNAQEPRYDTHREPHGGEPGDLPTVQVHINDLKNALIDAVEVDASIPAGPGALGDHRASKMVPNLCRPLVSVFAPVAYDDGEIQTGEWRHINLFSSNDISGQALLTFLQEDRSTEQYAMRTQQAIDLECRRYASASSVLSVYVLPLQQQTHEFALQMADDAIADIENQGGDPSFLLAQAQQQQAARARRQQGEPPAPAPQAQRFFQNWKKGKSQIVAPSESLGVSGGSAPAAMEDRRGSEPLLQASGALQASGVQPVPMLGANQSMQASRVTAGGGLAASQGIPPPALTASAAGVPPPLGASSVAPPLGASAVVPDPLAASAAGTAAVPPPASLGVSQVSQGAGLQGSQMEEP</sequence>
<accession>A0A0G4FSJ5</accession>
<keyword evidence="2" id="KW-0472">Membrane</keyword>
<feature type="transmembrane region" description="Helical" evidence="2">
    <location>
        <begin position="998"/>
        <end position="1020"/>
    </location>
</feature>
<organism evidence="4">
    <name type="scientific">Chromera velia CCMP2878</name>
    <dbReference type="NCBI Taxonomy" id="1169474"/>
    <lineage>
        <taxon>Eukaryota</taxon>
        <taxon>Sar</taxon>
        <taxon>Alveolata</taxon>
        <taxon>Colpodellida</taxon>
        <taxon>Chromeraceae</taxon>
        <taxon>Chromera</taxon>
    </lineage>
</organism>
<feature type="transmembrane region" description="Helical" evidence="2">
    <location>
        <begin position="1026"/>
        <end position="1047"/>
    </location>
</feature>
<feature type="region of interest" description="Disordered" evidence="1">
    <location>
        <begin position="1371"/>
        <end position="1394"/>
    </location>
</feature>
<evidence type="ECO:0008006" key="5">
    <source>
        <dbReference type="Google" id="ProtNLM"/>
    </source>
</evidence>
<proteinExistence type="predicted"/>
<protein>
    <recommendedName>
        <fullName evidence="5">Cadherin domain-containing protein</fullName>
    </recommendedName>
</protein>
<feature type="chain" id="PRO_5005188998" description="Cadherin domain-containing protein" evidence="3">
    <location>
        <begin position="21"/>
        <end position="1508"/>
    </location>
</feature>
<feature type="transmembrane region" description="Helical" evidence="2">
    <location>
        <begin position="966"/>
        <end position="986"/>
    </location>
</feature>
<gene>
    <name evidence="4" type="ORF">Cvel_18553</name>
</gene>
<feature type="region of interest" description="Disordered" evidence="1">
    <location>
        <begin position="1439"/>
        <end position="1508"/>
    </location>
</feature>
<feature type="transmembrane region" description="Helical" evidence="2">
    <location>
        <begin position="564"/>
        <end position="585"/>
    </location>
</feature>
<dbReference type="EMBL" id="CDMZ01000601">
    <property type="protein sequence ID" value="CEM17676.1"/>
    <property type="molecule type" value="Genomic_DNA"/>
</dbReference>
<feature type="transmembrane region" description="Helical" evidence="2">
    <location>
        <begin position="941"/>
        <end position="960"/>
    </location>
</feature>
<feature type="transmembrane region" description="Helical" evidence="2">
    <location>
        <begin position="591"/>
        <end position="615"/>
    </location>
</feature>
<keyword evidence="2" id="KW-0812">Transmembrane</keyword>
<feature type="transmembrane region" description="Helical" evidence="2">
    <location>
        <begin position="384"/>
        <end position="406"/>
    </location>
</feature>
<evidence type="ECO:0000313" key="4">
    <source>
        <dbReference type="EMBL" id="CEM17676.1"/>
    </source>
</evidence>
<feature type="region of interest" description="Disordered" evidence="1">
    <location>
        <begin position="1335"/>
        <end position="1354"/>
    </location>
</feature>
<evidence type="ECO:0000256" key="3">
    <source>
        <dbReference type="SAM" id="SignalP"/>
    </source>
</evidence>
<evidence type="ECO:0000256" key="1">
    <source>
        <dbReference type="SAM" id="MobiDB-lite"/>
    </source>
</evidence>
<feature type="compositionally biased region" description="Low complexity" evidence="1">
    <location>
        <begin position="1470"/>
        <end position="1482"/>
    </location>
</feature>
<dbReference type="VEuPathDB" id="CryptoDB:Cvel_18553"/>
<keyword evidence="3" id="KW-0732">Signal</keyword>